<dbReference type="STRING" id="15368.A0A0Q3J5T7"/>
<feature type="compositionally biased region" description="Basic residues" evidence="2">
    <location>
        <begin position="77"/>
        <end position="87"/>
    </location>
</feature>
<feature type="region of interest" description="Disordered" evidence="2">
    <location>
        <begin position="121"/>
        <end position="145"/>
    </location>
</feature>
<accession>A0A0Q3J5T7</accession>
<dbReference type="EnsemblPlants" id="KQK13291">
    <property type="protein sequence ID" value="KQK13291"/>
    <property type="gene ID" value="BRADI_1g09173v3"/>
</dbReference>
<dbReference type="AlphaFoldDB" id="A0A0Q3J5T7"/>
<keyword evidence="6" id="KW-1185">Reference proteome</keyword>
<dbReference type="Proteomes" id="UP000008810">
    <property type="component" value="Chromosome 1"/>
</dbReference>
<dbReference type="Gramene" id="KQK13291">
    <property type="protein sequence ID" value="KQK13291"/>
    <property type="gene ID" value="BRADI_1g09173v3"/>
</dbReference>
<dbReference type="EMBL" id="CM000880">
    <property type="protein sequence ID" value="KQK13291.1"/>
    <property type="molecule type" value="Genomic_DNA"/>
</dbReference>
<sequence>MNANVSTAEDDDQKSHKDTSKTSPSVRTNNLSTNQLAAKTIRLRMKGKHDEAEKHSGEIMESVLDDQDTSVDDPRHEKGRRSIRHTKPVAADRRKGEKDADLHAADLIVRSKHYNMSRSVEDEYNLGDAPRRKSKEAHEEKSTTHTHILTQKDRCLYCLENPSRPKHLVVAIGNFTYLMLPQFEPVVPGHFIILPLQHESATRGIDRNIWEEIRNFKKCLLKMFAQQDKDVIFMETVICLAKQRRHCIIECIPVPLEVSNKAPMYFKKSLGWTVDLSM</sequence>
<evidence type="ECO:0000313" key="4">
    <source>
        <dbReference type="EMBL" id="KQK13291.1"/>
    </source>
</evidence>
<evidence type="ECO:0000313" key="5">
    <source>
        <dbReference type="EnsemblPlants" id="KQK13291"/>
    </source>
</evidence>
<organism evidence="4">
    <name type="scientific">Brachypodium distachyon</name>
    <name type="common">Purple false brome</name>
    <name type="synonym">Trachynia distachya</name>
    <dbReference type="NCBI Taxonomy" id="15368"/>
    <lineage>
        <taxon>Eukaryota</taxon>
        <taxon>Viridiplantae</taxon>
        <taxon>Streptophyta</taxon>
        <taxon>Embryophyta</taxon>
        <taxon>Tracheophyta</taxon>
        <taxon>Spermatophyta</taxon>
        <taxon>Magnoliopsida</taxon>
        <taxon>Liliopsida</taxon>
        <taxon>Poales</taxon>
        <taxon>Poaceae</taxon>
        <taxon>BOP clade</taxon>
        <taxon>Pooideae</taxon>
        <taxon>Stipodae</taxon>
        <taxon>Brachypodieae</taxon>
        <taxon>Brachypodium</taxon>
    </lineage>
</organism>
<reference evidence="5" key="3">
    <citation type="submission" date="2018-08" db="UniProtKB">
        <authorList>
            <consortium name="EnsemblPlants"/>
        </authorList>
    </citation>
    <scope>IDENTIFICATION</scope>
    <source>
        <strain evidence="5">cv. Bd21</strain>
    </source>
</reference>
<feature type="compositionally biased region" description="Polar residues" evidence="2">
    <location>
        <begin position="21"/>
        <end position="37"/>
    </location>
</feature>
<dbReference type="OrthoDB" id="2113965at2759"/>
<reference evidence="4" key="2">
    <citation type="submission" date="2017-06" db="EMBL/GenBank/DDBJ databases">
        <title>WGS assembly of Brachypodium distachyon.</title>
        <authorList>
            <consortium name="The International Brachypodium Initiative"/>
            <person name="Lucas S."/>
            <person name="Harmon-Smith M."/>
            <person name="Lail K."/>
            <person name="Tice H."/>
            <person name="Grimwood J."/>
            <person name="Bruce D."/>
            <person name="Barry K."/>
            <person name="Shu S."/>
            <person name="Lindquist E."/>
            <person name="Wang M."/>
            <person name="Pitluck S."/>
            <person name="Vogel J.P."/>
            <person name="Garvin D.F."/>
            <person name="Mockler T.C."/>
            <person name="Schmutz J."/>
            <person name="Rokhsar D."/>
            <person name="Bevan M.W."/>
        </authorList>
    </citation>
    <scope>NUCLEOTIDE SEQUENCE</scope>
    <source>
        <strain evidence="4">Bd21</strain>
    </source>
</reference>
<protein>
    <recommendedName>
        <fullName evidence="3">Cwf19-like C-terminal domain-containing protein</fullName>
    </recommendedName>
</protein>
<proteinExistence type="inferred from homology"/>
<evidence type="ECO:0000256" key="2">
    <source>
        <dbReference type="SAM" id="MobiDB-lite"/>
    </source>
</evidence>
<dbReference type="GO" id="GO:0000398">
    <property type="term" value="P:mRNA splicing, via spliceosome"/>
    <property type="evidence" value="ECO:0000318"/>
    <property type="project" value="GO_Central"/>
</dbReference>
<comment type="similarity">
    <text evidence="1">Belongs to the CWF19 family.</text>
</comment>
<dbReference type="InterPro" id="IPR036265">
    <property type="entry name" value="HIT-like_sf"/>
</dbReference>
<feature type="domain" description="Cwf19-like C-terminal" evidence="3">
    <location>
        <begin position="145"/>
        <end position="267"/>
    </location>
</feature>
<feature type="region of interest" description="Disordered" evidence="2">
    <location>
        <begin position="1"/>
        <end position="98"/>
    </location>
</feature>
<evidence type="ECO:0000256" key="1">
    <source>
        <dbReference type="ARBA" id="ARBA00006795"/>
    </source>
</evidence>
<name>A0A0Q3J5T7_BRADI</name>
<reference evidence="4 5" key="1">
    <citation type="journal article" date="2010" name="Nature">
        <title>Genome sequencing and analysis of the model grass Brachypodium distachyon.</title>
        <authorList>
            <consortium name="International Brachypodium Initiative"/>
        </authorList>
    </citation>
    <scope>NUCLEOTIDE SEQUENCE [LARGE SCALE GENOMIC DNA]</scope>
    <source>
        <strain evidence="4">Bd21</strain>
        <strain evidence="5">cv. Bd21</strain>
    </source>
</reference>
<dbReference type="Pfam" id="PF04677">
    <property type="entry name" value="CwfJ_C_1"/>
    <property type="match status" value="1"/>
</dbReference>
<dbReference type="KEGG" id="bdi:100838641"/>
<dbReference type="PANTHER" id="PTHR12072">
    <property type="entry name" value="CWF19, CELL CYCLE CONTROL PROTEIN"/>
    <property type="match status" value="1"/>
</dbReference>
<dbReference type="RefSeq" id="XP_010230198.1">
    <property type="nucleotide sequence ID" value="XM_010231896.3"/>
</dbReference>
<gene>
    <name evidence="5" type="primary">LOC100838641</name>
    <name evidence="4" type="ORF">BRADI_1g09173v3</name>
</gene>
<dbReference type="PANTHER" id="PTHR12072:SF5">
    <property type="entry name" value="CWF19-LIKE PROTEIN 2"/>
    <property type="match status" value="1"/>
</dbReference>
<dbReference type="InterPro" id="IPR006768">
    <property type="entry name" value="Cwf19-like_C_dom-1"/>
</dbReference>
<evidence type="ECO:0000313" key="6">
    <source>
        <dbReference type="Proteomes" id="UP000008810"/>
    </source>
</evidence>
<dbReference type="SUPFAM" id="SSF54197">
    <property type="entry name" value="HIT-like"/>
    <property type="match status" value="1"/>
</dbReference>
<feature type="compositionally biased region" description="Basic and acidic residues" evidence="2">
    <location>
        <begin position="48"/>
        <end position="58"/>
    </location>
</feature>
<dbReference type="GO" id="GO:0071014">
    <property type="term" value="C:post-mRNA release spliceosomal complex"/>
    <property type="evidence" value="ECO:0000318"/>
    <property type="project" value="GO_Central"/>
</dbReference>
<evidence type="ECO:0000259" key="3">
    <source>
        <dbReference type="Pfam" id="PF04677"/>
    </source>
</evidence>
<dbReference type="ExpressionAtlas" id="A0A0Q3J5T7">
    <property type="expression patterns" value="baseline"/>
</dbReference>
<dbReference type="InterPro" id="IPR040194">
    <property type="entry name" value="Cwf19-like"/>
</dbReference>
<dbReference type="GeneID" id="100838641"/>